<dbReference type="InterPro" id="IPR045150">
    <property type="entry name" value="CYB561D1/2"/>
</dbReference>
<comment type="cofactor">
    <cofactor evidence="1">
        <name>heme b</name>
        <dbReference type="ChEBI" id="CHEBI:60344"/>
    </cofactor>
</comment>
<evidence type="ECO:0000313" key="14">
    <source>
        <dbReference type="EMBL" id="PZC77753.1"/>
    </source>
</evidence>
<evidence type="ECO:0000256" key="11">
    <source>
        <dbReference type="ARBA" id="ARBA00024225"/>
    </source>
</evidence>
<dbReference type="AlphaFoldDB" id="A0A2W1C0Z7"/>
<keyword evidence="8 12" id="KW-1133">Transmembrane helix</keyword>
<evidence type="ECO:0000256" key="10">
    <source>
        <dbReference type="ARBA" id="ARBA00023136"/>
    </source>
</evidence>
<evidence type="ECO:0000256" key="6">
    <source>
        <dbReference type="ARBA" id="ARBA00022723"/>
    </source>
</evidence>
<evidence type="ECO:0000256" key="7">
    <source>
        <dbReference type="ARBA" id="ARBA00022982"/>
    </source>
</evidence>
<feature type="transmembrane region" description="Helical" evidence="12">
    <location>
        <begin position="198"/>
        <end position="219"/>
    </location>
</feature>
<accession>A0A2W1C0Z7</accession>
<evidence type="ECO:0000256" key="9">
    <source>
        <dbReference type="ARBA" id="ARBA00023004"/>
    </source>
</evidence>
<evidence type="ECO:0000256" key="12">
    <source>
        <dbReference type="SAM" id="Phobius"/>
    </source>
</evidence>
<dbReference type="GO" id="GO:0046872">
    <property type="term" value="F:metal ion binding"/>
    <property type="evidence" value="ECO:0007669"/>
    <property type="project" value="UniProtKB-KW"/>
</dbReference>
<comment type="subcellular location">
    <subcellularLocation>
        <location evidence="2">Membrane</location>
        <topology evidence="2">Multi-pass membrane protein</topology>
    </subcellularLocation>
</comment>
<evidence type="ECO:0000313" key="15">
    <source>
        <dbReference type="Proteomes" id="UP000249218"/>
    </source>
</evidence>
<protein>
    <recommendedName>
        <fullName evidence="11">ascorbate ferrireductase (transmembrane)</fullName>
        <ecNumber evidence="11">7.2.1.3</ecNumber>
    </recommendedName>
</protein>
<dbReference type="Pfam" id="PF03188">
    <property type="entry name" value="Cytochrom_B561"/>
    <property type="match status" value="1"/>
</dbReference>
<keyword evidence="6" id="KW-0479">Metal-binding</keyword>
<keyword evidence="3" id="KW-0813">Transport</keyword>
<dbReference type="Gene3D" id="1.20.120.1770">
    <property type="match status" value="1"/>
</dbReference>
<organism evidence="14 15">
    <name type="scientific">Helicoverpa armigera</name>
    <name type="common">Cotton bollworm</name>
    <name type="synonym">Heliothis armigera</name>
    <dbReference type="NCBI Taxonomy" id="29058"/>
    <lineage>
        <taxon>Eukaryota</taxon>
        <taxon>Metazoa</taxon>
        <taxon>Ecdysozoa</taxon>
        <taxon>Arthropoda</taxon>
        <taxon>Hexapoda</taxon>
        <taxon>Insecta</taxon>
        <taxon>Pterygota</taxon>
        <taxon>Neoptera</taxon>
        <taxon>Endopterygota</taxon>
        <taxon>Lepidoptera</taxon>
        <taxon>Glossata</taxon>
        <taxon>Ditrysia</taxon>
        <taxon>Noctuoidea</taxon>
        <taxon>Noctuidae</taxon>
        <taxon>Heliothinae</taxon>
        <taxon>Helicoverpa</taxon>
    </lineage>
</organism>
<dbReference type="GO" id="GO:0016020">
    <property type="term" value="C:membrane"/>
    <property type="evidence" value="ECO:0007669"/>
    <property type="project" value="UniProtKB-SubCell"/>
</dbReference>
<evidence type="ECO:0000256" key="8">
    <source>
        <dbReference type="ARBA" id="ARBA00022989"/>
    </source>
</evidence>
<dbReference type="PANTHER" id="PTHR15422:SF43">
    <property type="entry name" value="ASCORBATE FERRIREDUCTASE (TRANSMEMBRANE)"/>
    <property type="match status" value="1"/>
</dbReference>
<dbReference type="OrthoDB" id="432881at2759"/>
<dbReference type="PROSITE" id="PS50939">
    <property type="entry name" value="CYTOCHROME_B561"/>
    <property type="match status" value="1"/>
</dbReference>
<keyword evidence="9" id="KW-0408">Iron</keyword>
<keyword evidence="7" id="KW-0249">Electron transport</keyword>
<feature type="domain" description="Cytochrome b561" evidence="13">
    <location>
        <begin position="21"/>
        <end position="222"/>
    </location>
</feature>
<dbReference type="SMART" id="SM00665">
    <property type="entry name" value="B561"/>
    <property type="match status" value="1"/>
</dbReference>
<dbReference type="GO" id="GO:0140575">
    <property type="term" value="F:transmembrane monodehydroascorbate reductase activity"/>
    <property type="evidence" value="ECO:0007669"/>
    <property type="project" value="InterPro"/>
</dbReference>
<dbReference type="EMBL" id="KZ149920">
    <property type="protein sequence ID" value="PZC77753.1"/>
    <property type="molecule type" value="Genomic_DNA"/>
</dbReference>
<dbReference type="InterPro" id="IPR006593">
    <property type="entry name" value="Cyt_b561/ferric_Rdtase_TM"/>
</dbReference>
<keyword evidence="5 12" id="KW-0812">Transmembrane</keyword>
<evidence type="ECO:0000256" key="1">
    <source>
        <dbReference type="ARBA" id="ARBA00001970"/>
    </source>
</evidence>
<evidence type="ECO:0000256" key="2">
    <source>
        <dbReference type="ARBA" id="ARBA00004141"/>
    </source>
</evidence>
<evidence type="ECO:0000256" key="4">
    <source>
        <dbReference type="ARBA" id="ARBA00022617"/>
    </source>
</evidence>
<keyword evidence="4" id="KW-0349">Heme</keyword>
<dbReference type="GO" id="GO:0140571">
    <property type="term" value="F:transmembrane ascorbate ferrireductase activity"/>
    <property type="evidence" value="ECO:0007669"/>
    <property type="project" value="UniProtKB-EC"/>
</dbReference>
<dbReference type="EC" id="7.2.1.3" evidence="11"/>
<reference evidence="14 15" key="1">
    <citation type="journal article" date="2017" name="BMC Biol.">
        <title>Genomic innovations, transcriptional plasticity and gene loss underlying the evolution and divergence of two highly polyphagous and invasive Helicoverpa pest species.</title>
        <authorList>
            <person name="Pearce S.L."/>
            <person name="Clarke D.F."/>
            <person name="East P.D."/>
            <person name="Elfekih S."/>
            <person name="Gordon K.H."/>
            <person name="Jermiin L.S."/>
            <person name="McGaughran A."/>
            <person name="Oakeshott J.G."/>
            <person name="Papanikolaou A."/>
            <person name="Perera O.P."/>
            <person name="Rane R.V."/>
            <person name="Richards S."/>
            <person name="Tay W.T."/>
            <person name="Walsh T.K."/>
            <person name="Anderson A."/>
            <person name="Anderson C.J."/>
            <person name="Asgari S."/>
            <person name="Board P.G."/>
            <person name="Bretschneider A."/>
            <person name="Campbell P.M."/>
            <person name="Chertemps T."/>
            <person name="Christeller J.T."/>
            <person name="Coppin C.W."/>
            <person name="Downes S.J."/>
            <person name="Duan G."/>
            <person name="Farnsworth C.A."/>
            <person name="Good R.T."/>
            <person name="Han L.B."/>
            <person name="Han Y.C."/>
            <person name="Hatje K."/>
            <person name="Horne I."/>
            <person name="Huang Y.P."/>
            <person name="Hughes D.S."/>
            <person name="Jacquin-Joly E."/>
            <person name="James W."/>
            <person name="Jhangiani S."/>
            <person name="Kollmar M."/>
            <person name="Kuwar S.S."/>
            <person name="Li S."/>
            <person name="Liu N.Y."/>
            <person name="Maibeche M.T."/>
            <person name="Miller J.R."/>
            <person name="Montagne N."/>
            <person name="Perry T."/>
            <person name="Qu J."/>
            <person name="Song S.V."/>
            <person name="Sutton G.G."/>
            <person name="Vogel H."/>
            <person name="Walenz B.P."/>
            <person name="Xu W."/>
            <person name="Zhang H.J."/>
            <person name="Zou Z."/>
            <person name="Batterham P."/>
            <person name="Edwards O.R."/>
            <person name="Feyereisen R."/>
            <person name="Gibbs R.A."/>
            <person name="Heckel D.G."/>
            <person name="McGrath A."/>
            <person name="Robin C."/>
            <person name="Scherer S.E."/>
            <person name="Worley K.C."/>
            <person name="Wu Y.D."/>
        </authorList>
    </citation>
    <scope>NUCLEOTIDE SEQUENCE [LARGE SCALE GENOMIC DNA]</scope>
    <source>
        <strain evidence="14">Harm_GR_Male_#8</strain>
        <tissue evidence="14">Whole organism</tissue>
    </source>
</reference>
<gene>
    <name evidence="14" type="primary">HaOG202997</name>
    <name evidence="14" type="ORF">B5X24_HaOG202997</name>
</gene>
<feature type="transmembrane region" description="Helical" evidence="12">
    <location>
        <begin position="54"/>
        <end position="77"/>
    </location>
</feature>
<dbReference type="Proteomes" id="UP000249218">
    <property type="component" value="Unassembled WGS sequence"/>
</dbReference>
<evidence type="ECO:0000256" key="3">
    <source>
        <dbReference type="ARBA" id="ARBA00022448"/>
    </source>
</evidence>
<keyword evidence="15" id="KW-1185">Reference proteome</keyword>
<name>A0A2W1C0Z7_HELAM</name>
<proteinExistence type="predicted"/>
<feature type="transmembrane region" description="Helical" evidence="12">
    <location>
        <begin position="161"/>
        <end position="186"/>
    </location>
</feature>
<dbReference type="PANTHER" id="PTHR15422">
    <property type="entry name" value="OS05G0565100 PROTEIN"/>
    <property type="match status" value="1"/>
</dbReference>
<evidence type="ECO:0000256" key="5">
    <source>
        <dbReference type="ARBA" id="ARBA00022692"/>
    </source>
</evidence>
<feature type="transmembrane region" description="Helical" evidence="12">
    <location>
        <begin position="97"/>
        <end position="117"/>
    </location>
</feature>
<sequence>MSSSMFTYEENNIVKTILSGCNVLVNFLMGVIVALPLLFAVVKDFNEPSAPDNIIMLHILLCVPGYQLLMSHSFLSLCPYNSWSSTLKKANQRRAHWILQLLASGMAISGSIIIMINKDTNFTTTHGRLGLSALIFTMLNLITGVPTLFAHSLKRFIPKSVFKLIHIILGITAFALATSCLCHGYNKESFRTWTNDRVTSGIIAFTVIFTFLMLVNPLITLGKKVYRLIEEYRMSY</sequence>
<keyword evidence="10 12" id="KW-0472">Membrane</keyword>
<feature type="transmembrane region" description="Helical" evidence="12">
    <location>
        <begin position="21"/>
        <end position="42"/>
    </location>
</feature>
<feature type="transmembrane region" description="Helical" evidence="12">
    <location>
        <begin position="129"/>
        <end position="149"/>
    </location>
</feature>
<evidence type="ECO:0000259" key="13">
    <source>
        <dbReference type="PROSITE" id="PS50939"/>
    </source>
</evidence>